<dbReference type="InterPro" id="IPR036388">
    <property type="entry name" value="WH-like_DNA-bd_sf"/>
</dbReference>
<dbReference type="PANTHER" id="PTHR34849">
    <property type="entry name" value="SSL5025 PROTEIN"/>
    <property type="match status" value="1"/>
</dbReference>
<evidence type="ECO:0000313" key="2">
    <source>
        <dbReference type="Proteomes" id="UP001165986"/>
    </source>
</evidence>
<dbReference type="Pfam" id="PF04255">
    <property type="entry name" value="DUF433"/>
    <property type="match status" value="1"/>
</dbReference>
<dbReference type="RefSeq" id="WP_191758196.1">
    <property type="nucleotide sequence ID" value="NZ_VJXY01000013.1"/>
</dbReference>
<proteinExistence type="predicted"/>
<sequence>MPYQRIITIEPGKRGGQPCIRKRRITVYNVLSYLASGMTYEEILNDFPYLIQEDILACLSYAADREKQILTMLMGSRKAIAIISKCL</sequence>
<protein>
    <submittedName>
        <fullName evidence="1">DUF433 domain-containing protein</fullName>
    </submittedName>
</protein>
<accession>A0AA40SXH6</accession>
<dbReference type="EMBL" id="VJXY01000013">
    <property type="protein sequence ID" value="MBD6616854.1"/>
    <property type="molecule type" value="Genomic_DNA"/>
</dbReference>
<evidence type="ECO:0000313" key="1">
    <source>
        <dbReference type="EMBL" id="MBD6616854.1"/>
    </source>
</evidence>
<dbReference type="PANTHER" id="PTHR34849:SF5">
    <property type="entry name" value="SSL2733 PROTEIN"/>
    <property type="match status" value="1"/>
</dbReference>
<gene>
    <name evidence="1" type="ORF">FNW02_13705</name>
</gene>
<dbReference type="Gene3D" id="1.10.10.10">
    <property type="entry name" value="Winged helix-like DNA-binding domain superfamily/Winged helix DNA-binding domain"/>
    <property type="match status" value="1"/>
</dbReference>
<dbReference type="Proteomes" id="UP001165986">
    <property type="component" value="Unassembled WGS sequence"/>
</dbReference>
<dbReference type="InterPro" id="IPR007367">
    <property type="entry name" value="DUF433"/>
</dbReference>
<dbReference type="SUPFAM" id="SSF46689">
    <property type="entry name" value="Homeodomain-like"/>
    <property type="match status" value="1"/>
</dbReference>
<dbReference type="AlphaFoldDB" id="A0AA40SXH6"/>
<dbReference type="InterPro" id="IPR009057">
    <property type="entry name" value="Homeodomain-like_sf"/>
</dbReference>
<organism evidence="1 2">
    <name type="scientific">Komarekiella delphini-convector SJRDD-AB1</name>
    <dbReference type="NCBI Taxonomy" id="2593771"/>
    <lineage>
        <taxon>Bacteria</taxon>
        <taxon>Bacillati</taxon>
        <taxon>Cyanobacteriota</taxon>
        <taxon>Cyanophyceae</taxon>
        <taxon>Nostocales</taxon>
        <taxon>Nostocaceae</taxon>
        <taxon>Komarekiella</taxon>
        <taxon>Komarekiella delphini-convector</taxon>
    </lineage>
</organism>
<reference evidence="1" key="1">
    <citation type="submission" date="2019-07" db="EMBL/GenBank/DDBJ databases">
        <title>Toxilogical consequences of a new and cryptic species of cyanobacteria (Komarekiella delphini-convector) recovered from the epidermis of a bottlenose dolphin and 1500 ft. in the air.</title>
        <authorList>
            <person name="Brown A.O."/>
            <person name="Dvorak P."/>
            <person name="Villanueva C.D."/>
            <person name="Foss A.J."/>
            <person name="Garvey A.D."/>
            <person name="Gibson Q.A."/>
            <person name="Johansen J.R."/>
            <person name="Casamatta D.A."/>
        </authorList>
    </citation>
    <scope>NUCLEOTIDE SEQUENCE</scope>
    <source>
        <strain evidence="1">SJRDD-AB1</strain>
    </source>
</reference>
<keyword evidence="2" id="KW-1185">Reference proteome</keyword>
<name>A0AA40SXH6_9NOST</name>
<comment type="caution">
    <text evidence="1">The sequence shown here is derived from an EMBL/GenBank/DDBJ whole genome shotgun (WGS) entry which is preliminary data.</text>
</comment>